<name>A0A0S4X283_RALSL</name>
<gene>
    <name evidence="1" type="ORF">RUN215_v1_1280029</name>
</gene>
<proteinExistence type="predicted"/>
<organism evidence="1">
    <name type="scientific">Ralstonia solanacearum</name>
    <name type="common">Pseudomonas solanacearum</name>
    <dbReference type="NCBI Taxonomy" id="305"/>
    <lineage>
        <taxon>Bacteria</taxon>
        <taxon>Pseudomonadati</taxon>
        <taxon>Pseudomonadota</taxon>
        <taxon>Betaproteobacteria</taxon>
        <taxon>Burkholderiales</taxon>
        <taxon>Burkholderiaceae</taxon>
        <taxon>Ralstonia</taxon>
        <taxon>Ralstonia solanacearum species complex</taxon>
    </lineage>
</organism>
<accession>A0A0S4X283</accession>
<evidence type="ECO:0000313" key="1">
    <source>
        <dbReference type="EMBL" id="CUV57333.1"/>
    </source>
</evidence>
<dbReference type="AlphaFoldDB" id="A0A0S4X283"/>
<reference evidence="1" key="1">
    <citation type="submission" date="2015-10" db="EMBL/GenBank/DDBJ databases">
        <authorList>
            <person name="Gilbert D.G."/>
        </authorList>
    </citation>
    <scope>NUCLEOTIDE SEQUENCE</scope>
    <source>
        <strain evidence="1">Phyl III-seqv23</strain>
    </source>
</reference>
<sequence>MHRHIARITVHAASEEDYAKLHEQMASINFVRFIVGDDGQSYKLPDATYVCYSNESSASLRDKIHHIINQTVPRLVPPQILVARIDSAAWTLPPDMSALYEILKNIF</sequence>
<dbReference type="EMBL" id="LN899820">
    <property type="protein sequence ID" value="CUV57333.1"/>
    <property type="molecule type" value="Genomic_DNA"/>
</dbReference>
<protein>
    <submittedName>
        <fullName evidence="1">Uncharacterized protein</fullName>
    </submittedName>
</protein>